<organism evidence="1">
    <name type="scientific">marine sediment metagenome</name>
    <dbReference type="NCBI Taxonomy" id="412755"/>
    <lineage>
        <taxon>unclassified sequences</taxon>
        <taxon>metagenomes</taxon>
        <taxon>ecological metagenomes</taxon>
    </lineage>
</organism>
<comment type="caution">
    <text evidence="1">The sequence shown here is derived from an EMBL/GenBank/DDBJ whole genome shotgun (WGS) entry which is preliminary data.</text>
</comment>
<dbReference type="AlphaFoldDB" id="X1RHC2"/>
<reference evidence="1" key="1">
    <citation type="journal article" date="2014" name="Front. Microbiol.">
        <title>High frequency of phylogenetically diverse reductive dehalogenase-homologous genes in deep subseafloor sedimentary metagenomes.</title>
        <authorList>
            <person name="Kawai M."/>
            <person name="Futagami T."/>
            <person name="Toyoda A."/>
            <person name="Takaki Y."/>
            <person name="Nishi S."/>
            <person name="Hori S."/>
            <person name="Arai W."/>
            <person name="Tsubouchi T."/>
            <person name="Morono Y."/>
            <person name="Uchiyama I."/>
            <person name="Ito T."/>
            <person name="Fujiyama A."/>
            <person name="Inagaki F."/>
            <person name="Takami H."/>
        </authorList>
    </citation>
    <scope>NUCLEOTIDE SEQUENCE</scope>
    <source>
        <strain evidence="1">Expedition CK06-06</strain>
    </source>
</reference>
<proteinExistence type="predicted"/>
<dbReference type="EMBL" id="BARW01014804">
    <property type="protein sequence ID" value="GAI80152.1"/>
    <property type="molecule type" value="Genomic_DNA"/>
</dbReference>
<evidence type="ECO:0000313" key="1">
    <source>
        <dbReference type="EMBL" id="GAI80152.1"/>
    </source>
</evidence>
<protein>
    <submittedName>
        <fullName evidence="1">Uncharacterized protein</fullName>
    </submittedName>
</protein>
<sequence length="46" mass="5598">MSDLEELIQYWKDRLASTPEHTTGRDKEAIRATIRYLEKLNDFWKE</sequence>
<gene>
    <name evidence="1" type="ORF">S12H4_26141</name>
</gene>
<accession>X1RHC2</accession>
<name>X1RHC2_9ZZZZ</name>